<feature type="compositionally biased region" description="Polar residues" evidence="5">
    <location>
        <begin position="217"/>
        <end position="226"/>
    </location>
</feature>
<dbReference type="GO" id="GO:0008270">
    <property type="term" value="F:zinc ion binding"/>
    <property type="evidence" value="ECO:0007669"/>
    <property type="project" value="UniProtKB-KW"/>
</dbReference>
<dbReference type="Proteomes" id="UP000726737">
    <property type="component" value="Unassembled WGS sequence"/>
</dbReference>
<proteinExistence type="predicted"/>
<keyword evidence="2 4" id="KW-0863">Zinc-finger</keyword>
<dbReference type="InterPro" id="IPR011011">
    <property type="entry name" value="Znf_FYVE_PHD"/>
</dbReference>
<feature type="region of interest" description="Disordered" evidence="5">
    <location>
        <begin position="546"/>
        <end position="657"/>
    </location>
</feature>
<evidence type="ECO:0000313" key="8">
    <source>
        <dbReference type="Proteomes" id="UP000726737"/>
    </source>
</evidence>
<name>A0A9P6PJR8_9FUNG</name>
<keyword evidence="3" id="KW-0862">Zinc</keyword>
<feature type="compositionally biased region" description="Low complexity" evidence="5">
    <location>
        <begin position="369"/>
        <end position="381"/>
    </location>
</feature>
<evidence type="ECO:0000259" key="6">
    <source>
        <dbReference type="PROSITE" id="PS50178"/>
    </source>
</evidence>
<feature type="compositionally biased region" description="Basic and acidic residues" evidence="5">
    <location>
        <begin position="1238"/>
        <end position="1254"/>
    </location>
</feature>
<feature type="compositionally biased region" description="Low complexity" evidence="5">
    <location>
        <begin position="1257"/>
        <end position="1269"/>
    </location>
</feature>
<dbReference type="Pfam" id="PF01363">
    <property type="entry name" value="FYVE"/>
    <property type="match status" value="1"/>
</dbReference>
<sequence length="1278" mass="140513">MSSRVSYDTSSISLLHSTTNDAVHSTTIDTLTFANYSPHRIQACLDSTIMTYLQQQQHHQSPTTYPLQKQSRSQQLRPVPPKDTQNHKTIEKRLVDIDLTSTQRSIHLGPGTRVAPGHSARDQTKLTTELQRCDNDLQQYERHRSAEIMRPLYRGGQSPRSVTVDDHEGDSEYVEETAKDDGDQDEDSEMDDTESDYDSESGSESDIDSDHTETEQSMRGSISHRQNGPLHTDPHHTDIAPCQRVSQDPSFDASDDFDNTQRVQQELIKQMKMAANAWTNGDIHGSPPQRLPGTSNNSSNNHNNNHNSLYGSNSSEEARLRLERTMSPGGTSRHGYQNGTMDNTTYNTAAGNQSSGANTFGQSPQHQKSGLLLCSSSNGSSPVVDSREARMRMVPYVDDEDEENDEEDGEDEDDDEDEISDEYDDDEEEEYSYSEDEDEEDGSMTEYHYGSRDDVRARGHYPRSGYPHYRPPRLDGNFLQKRAINKQVVRRSSLTALLGEASQPEMQPRNIVLQAARVPFGQHIRQHNVVARRPALSCVWTENDGAVQDTNHHPKVESKMGNSSSNSNSNTGSAGVPPAQPHVSAIPNIDTLIQTQESQGPNRPRRTDSGVEVKLSPQLHRKPTISHSNNDENRSIAGEAVSPCDTPAASTSSGPSTIPVLTRRFRIKSEGDVPGEGGISHTSLGADAPRRPETVGAAYGSKTLDTLKQPLRSSISCNTFPRVASKRNGRKHVSWHHSLFPTERALRVKPSLPSLSTVAAESAKATLSQLPSIPVMAKDNVKDFHQSIKSLRTVSRVEITRMSYKQQGRQELTSPVPIARSVHDSIPWWNPSRWLKGSVNVDKRHWKPDSSRESCAFCYAPFHRITNPRHHCRKCGDIFCGKCASAEILMDARNCVYVQQSQLARWSRRVDIQRHNLWVDTLPQLHPVRTAVESALVDGHGAVGHTGGMNGGMSAIGGVNMGHRSVSGIGNGGGRQGSWQVGPAAIKKSRLSIFGLFGDGASGPAVGNAPNNTDSRRGSMDVTGAESVLVNHYSHLQPHSQNPMTIGLSAGRRSSSSSILWCNTVNGPSHSIMPGGPHGQSEGGLASMFMSRRMSSGGVGEICLARICVGCERELLKPVPRCTSIAKYYGSLNSRNAYRRYGYGYSSLGPHPGRHHPGLYGGPPAPHPMDDADPTITVNNEYLHNGVRRHSPLVRASYIANMTTNPENGSSSQNRPPKDGQGYYEGGAGHGSCTGWNPREEAVGPHGESRRHSDVLTFQEQQVQYTQQTHGPMHRELS</sequence>
<dbReference type="EMBL" id="JAAAJA010001000">
    <property type="protein sequence ID" value="KAG0248432.1"/>
    <property type="molecule type" value="Genomic_DNA"/>
</dbReference>
<dbReference type="InterPro" id="IPR013083">
    <property type="entry name" value="Znf_RING/FYVE/PHD"/>
</dbReference>
<feature type="compositionally biased region" description="Polar residues" evidence="5">
    <location>
        <begin position="1202"/>
        <end position="1215"/>
    </location>
</feature>
<evidence type="ECO:0000256" key="4">
    <source>
        <dbReference type="PROSITE-ProRule" id="PRU00091"/>
    </source>
</evidence>
<feature type="compositionally biased region" description="Gly residues" evidence="5">
    <location>
        <begin position="1223"/>
        <end position="1232"/>
    </location>
</feature>
<dbReference type="InterPro" id="IPR017455">
    <property type="entry name" value="Znf_FYVE-rel"/>
</dbReference>
<feature type="domain" description="FYVE-type" evidence="6">
    <location>
        <begin position="849"/>
        <end position="885"/>
    </location>
</feature>
<dbReference type="Gene3D" id="3.30.40.10">
    <property type="entry name" value="Zinc/RING finger domain, C3HC4 (zinc finger)"/>
    <property type="match status" value="1"/>
</dbReference>
<feature type="region of interest" description="Disordered" evidence="5">
    <location>
        <begin position="104"/>
        <end position="123"/>
    </location>
</feature>
<feature type="compositionally biased region" description="Acidic residues" evidence="5">
    <location>
        <begin position="182"/>
        <end position="207"/>
    </location>
</feature>
<evidence type="ECO:0000256" key="3">
    <source>
        <dbReference type="ARBA" id="ARBA00022833"/>
    </source>
</evidence>
<feature type="compositionally biased region" description="Low complexity" evidence="5">
    <location>
        <begin position="295"/>
        <end position="315"/>
    </location>
</feature>
<evidence type="ECO:0000256" key="5">
    <source>
        <dbReference type="SAM" id="MobiDB-lite"/>
    </source>
</evidence>
<comment type="caution">
    <text evidence="7">The sequence shown here is derived from an EMBL/GenBank/DDBJ whole genome shotgun (WGS) entry which is preliminary data.</text>
</comment>
<dbReference type="AlphaFoldDB" id="A0A9P6PJR8"/>
<dbReference type="SUPFAM" id="SSF57903">
    <property type="entry name" value="FYVE/PHD zinc finger"/>
    <property type="match status" value="1"/>
</dbReference>
<reference evidence="7" key="1">
    <citation type="journal article" date="2020" name="Fungal Divers.">
        <title>Resolving the Mortierellaceae phylogeny through synthesis of multi-gene phylogenetics and phylogenomics.</title>
        <authorList>
            <person name="Vandepol N."/>
            <person name="Liber J."/>
            <person name="Desiro A."/>
            <person name="Na H."/>
            <person name="Kennedy M."/>
            <person name="Barry K."/>
            <person name="Grigoriev I.V."/>
            <person name="Miller A.N."/>
            <person name="O'Donnell K."/>
            <person name="Stajich J.E."/>
            <person name="Bonito G."/>
        </authorList>
    </citation>
    <scope>NUCLEOTIDE SEQUENCE</scope>
    <source>
        <strain evidence="7">KOD948</strain>
    </source>
</reference>
<dbReference type="SMART" id="SM00064">
    <property type="entry name" value="FYVE"/>
    <property type="match status" value="1"/>
</dbReference>
<dbReference type="PROSITE" id="PS50178">
    <property type="entry name" value="ZF_FYVE"/>
    <property type="match status" value="1"/>
</dbReference>
<feature type="compositionally biased region" description="Polar residues" evidence="5">
    <location>
        <begin position="591"/>
        <end position="601"/>
    </location>
</feature>
<feature type="region of interest" description="Disordered" evidence="5">
    <location>
        <begin position="144"/>
        <end position="474"/>
    </location>
</feature>
<feature type="compositionally biased region" description="Polar residues" evidence="5">
    <location>
        <begin position="55"/>
        <end position="76"/>
    </location>
</feature>
<keyword evidence="8" id="KW-1185">Reference proteome</keyword>
<feature type="region of interest" description="Disordered" evidence="5">
    <location>
        <begin position="1202"/>
        <end position="1278"/>
    </location>
</feature>
<feature type="region of interest" description="Disordered" evidence="5">
    <location>
        <begin position="55"/>
        <end position="88"/>
    </location>
</feature>
<feature type="region of interest" description="Disordered" evidence="5">
    <location>
        <begin position="670"/>
        <end position="692"/>
    </location>
</feature>
<feature type="compositionally biased region" description="Acidic residues" evidence="5">
    <location>
        <begin position="397"/>
        <end position="443"/>
    </location>
</feature>
<evidence type="ECO:0000256" key="1">
    <source>
        <dbReference type="ARBA" id="ARBA00022723"/>
    </source>
</evidence>
<evidence type="ECO:0000313" key="7">
    <source>
        <dbReference type="EMBL" id="KAG0248432.1"/>
    </source>
</evidence>
<dbReference type="PANTHER" id="PTHR23164">
    <property type="entry name" value="EARLY ENDOSOME ANTIGEN 1"/>
    <property type="match status" value="1"/>
</dbReference>
<keyword evidence="1" id="KW-0479">Metal-binding</keyword>
<feature type="compositionally biased region" description="Low complexity" evidence="5">
    <location>
        <begin position="646"/>
        <end position="657"/>
    </location>
</feature>
<evidence type="ECO:0000256" key="2">
    <source>
        <dbReference type="ARBA" id="ARBA00022771"/>
    </source>
</evidence>
<dbReference type="InterPro" id="IPR000306">
    <property type="entry name" value="Znf_FYVE"/>
</dbReference>
<dbReference type="PANTHER" id="PTHR23164:SF30">
    <property type="entry name" value="EARLY ENDOSOME ANTIGEN 1"/>
    <property type="match status" value="1"/>
</dbReference>
<feature type="compositionally biased region" description="Polar residues" evidence="5">
    <location>
        <begin position="328"/>
        <end position="368"/>
    </location>
</feature>
<protein>
    <recommendedName>
        <fullName evidence="6">FYVE-type domain-containing protein</fullName>
    </recommendedName>
</protein>
<organism evidence="7 8">
    <name type="scientific">Mortierella polycephala</name>
    <dbReference type="NCBI Taxonomy" id="41804"/>
    <lineage>
        <taxon>Eukaryota</taxon>
        <taxon>Fungi</taxon>
        <taxon>Fungi incertae sedis</taxon>
        <taxon>Mucoromycota</taxon>
        <taxon>Mortierellomycotina</taxon>
        <taxon>Mortierellomycetes</taxon>
        <taxon>Mortierellales</taxon>
        <taxon>Mortierellaceae</taxon>
        <taxon>Mortierella</taxon>
    </lineage>
</organism>
<dbReference type="OrthoDB" id="10018316at2759"/>
<accession>A0A9P6PJR8</accession>
<gene>
    <name evidence="7" type="ORF">BG011_000090</name>
</gene>